<evidence type="ECO:0000256" key="3">
    <source>
        <dbReference type="ARBA" id="ARBA00023136"/>
    </source>
</evidence>
<organism evidence="5 6">
    <name type="scientific">Striga hermonthica</name>
    <name type="common">Purple witchweed</name>
    <name type="synonym">Buchnera hermonthica</name>
    <dbReference type="NCBI Taxonomy" id="68872"/>
    <lineage>
        <taxon>Eukaryota</taxon>
        <taxon>Viridiplantae</taxon>
        <taxon>Streptophyta</taxon>
        <taxon>Embryophyta</taxon>
        <taxon>Tracheophyta</taxon>
        <taxon>Spermatophyta</taxon>
        <taxon>Magnoliopsida</taxon>
        <taxon>eudicotyledons</taxon>
        <taxon>Gunneridae</taxon>
        <taxon>Pentapetalae</taxon>
        <taxon>asterids</taxon>
        <taxon>lamiids</taxon>
        <taxon>Lamiales</taxon>
        <taxon>Orobanchaceae</taxon>
        <taxon>Buchnereae</taxon>
        <taxon>Striga</taxon>
    </lineage>
</organism>
<dbReference type="CDD" id="cd15861">
    <property type="entry name" value="SNARE_SNAP25N_23N_29N_SEC9N"/>
    <property type="match status" value="1"/>
</dbReference>
<protein>
    <submittedName>
        <fullName evidence="5">SNAP25 homologous protein SNAP30</fullName>
    </submittedName>
</protein>
<proteinExistence type="predicted"/>
<dbReference type="InterPro" id="IPR044766">
    <property type="entry name" value="NPSN/SNAP25-like_N_SNARE"/>
</dbReference>
<accession>A0A9N7N8P1</accession>
<evidence type="ECO:0000313" key="6">
    <source>
        <dbReference type="Proteomes" id="UP001153555"/>
    </source>
</evidence>
<comment type="subcellular location">
    <subcellularLocation>
        <location evidence="1">Membrane</location>
    </subcellularLocation>
</comment>
<comment type="caution">
    <text evidence="5">The sequence shown here is derived from an EMBL/GenBank/DDBJ whole genome shotgun (WGS) entry which is preliminary data.</text>
</comment>
<dbReference type="PANTHER" id="PTHR19305">
    <property type="entry name" value="SYNAPTOSOMAL ASSOCIATED PROTEIN"/>
    <property type="match status" value="1"/>
</dbReference>
<evidence type="ECO:0000313" key="5">
    <source>
        <dbReference type="EMBL" id="CAA0825540.1"/>
    </source>
</evidence>
<dbReference type="GO" id="GO:0005886">
    <property type="term" value="C:plasma membrane"/>
    <property type="evidence" value="ECO:0007669"/>
    <property type="project" value="TreeGrafter"/>
</dbReference>
<evidence type="ECO:0000256" key="2">
    <source>
        <dbReference type="ARBA" id="ARBA00022448"/>
    </source>
</evidence>
<evidence type="ECO:0000256" key="4">
    <source>
        <dbReference type="SAM" id="MobiDB-lite"/>
    </source>
</evidence>
<feature type="region of interest" description="Disordered" evidence="4">
    <location>
        <begin position="1"/>
        <end position="29"/>
    </location>
</feature>
<dbReference type="OrthoDB" id="1736106at2759"/>
<dbReference type="GO" id="GO:0031201">
    <property type="term" value="C:SNARE complex"/>
    <property type="evidence" value="ECO:0007669"/>
    <property type="project" value="InterPro"/>
</dbReference>
<dbReference type="AlphaFoldDB" id="A0A9N7N8P1"/>
<dbReference type="SUPFAM" id="SSF58038">
    <property type="entry name" value="SNARE fusion complex"/>
    <property type="match status" value="1"/>
</dbReference>
<dbReference type="Gene3D" id="1.20.5.110">
    <property type="match status" value="1"/>
</dbReference>
<dbReference type="PANTHER" id="PTHR19305:SF40">
    <property type="entry name" value="SNAP25 HOMOLOGOUS PROTEIN SNAP30-RELATED"/>
    <property type="match status" value="1"/>
</dbReference>
<keyword evidence="3" id="KW-0472">Membrane</keyword>
<dbReference type="EMBL" id="CACSLK010026072">
    <property type="protein sequence ID" value="CAA0825540.1"/>
    <property type="molecule type" value="Genomic_DNA"/>
</dbReference>
<keyword evidence="2" id="KW-0813">Transport</keyword>
<sequence>MHTSAGHTKPFDSDHKFDNRKRKTAIAKPSCRTSSELTLLISDDNDYFERGRMYQRNKVESVSMQELEGYAVNQSRETTKSIDNCLKIAAENREDGAWTLDTLHQQGEQIHRTHVMAADMDRNLSKVQNIDDS</sequence>
<dbReference type="GO" id="GO:0005484">
    <property type="term" value="F:SNAP receptor activity"/>
    <property type="evidence" value="ECO:0007669"/>
    <property type="project" value="InterPro"/>
</dbReference>
<name>A0A9N7N8P1_STRHE</name>
<keyword evidence="6" id="KW-1185">Reference proteome</keyword>
<evidence type="ECO:0000256" key="1">
    <source>
        <dbReference type="ARBA" id="ARBA00004370"/>
    </source>
</evidence>
<reference evidence="5" key="1">
    <citation type="submission" date="2019-12" db="EMBL/GenBank/DDBJ databases">
        <authorList>
            <person name="Scholes J."/>
        </authorList>
    </citation>
    <scope>NUCLEOTIDE SEQUENCE</scope>
</reference>
<gene>
    <name evidence="5" type="ORF">SHERM_22315</name>
</gene>
<dbReference type="Proteomes" id="UP001153555">
    <property type="component" value="Unassembled WGS sequence"/>
</dbReference>